<proteinExistence type="predicted"/>
<dbReference type="GO" id="GO:0006493">
    <property type="term" value="P:protein O-linked glycosylation"/>
    <property type="evidence" value="ECO:0007669"/>
    <property type="project" value="TreeGrafter"/>
</dbReference>
<organism evidence="10">
    <name type="scientific">viral metagenome</name>
    <dbReference type="NCBI Taxonomy" id="1070528"/>
    <lineage>
        <taxon>unclassified sequences</taxon>
        <taxon>metagenomes</taxon>
        <taxon>organismal metagenomes</taxon>
    </lineage>
</organism>
<evidence type="ECO:0008006" key="11">
    <source>
        <dbReference type="Google" id="ProtNLM"/>
    </source>
</evidence>
<evidence type="ECO:0000313" key="10">
    <source>
        <dbReference type="EMBL" id="QHT88583.1"/>
    </source>
</evidence>
<keyword evidence="8 9" id="KW-0472">Membrane</keyword>
<keyword evidence="3" id="KW-0808">Transferase</keyword>
<dbReference type="PANTHER" id="PTHR11214:SF3">
    <property type="entry name" value="BETA-1,3-GALACTOSYLTRANSFERASE 6"/>
    <property type="match status" value="1"/>
</dbReference>
<evidence type="ECO:0000256" key="6">
    <source>
        <dbReference type="ARBA" id="ARBA00022989"/>
    </source>
</evidence>
<keyword evidence="4 9" id="KW-0812">Transmembrane</keyword>
<protein>
    <recommendedName>
        <fullName evidence="11">Hexosyltransferase</fullName>
    </recommendedName>
</protein>
<dbReference type="InterPro" id="IPR002659">
    <property type="entry name" value="Glyco_trans_31"/>
</dbReference>
<evidence type="ECO:0000256" key="4">
    <source>
        <dbReference type="ARBA" id="ARBA00022692"/>
    </source>
</evidence>
<reference evidence="10" key="1">
    <citation type="journal article" date="2020" name="Nature">
        <title>Giant virus diversity and host interactions through global metagenomics.</title>
        <authorList>
            <person name="Schulz F."/>
            <person name="Roux S."/>
            <person name="Paez-Espino D."/>
            <person name="Jungbluth S."/>
            <person name="Walsh D.A."/>
            <person name="Denef V.J."/>
            <person name="McMahon K.D."/>
            <person name="Konstantinidis K.T."/>
            <person name="Eloe-Fadrosh E.A."/>
            <person name="Kyrpides N.C."/>
            <person name="Woyke T."/>
        </authorList>
    </citation>
    <scope>NUCLEOTIDE SEQUENCE</scope>
    <source>
        <strain evidence="10">GVMAG-M-3300023184-51</strain>
    </source>
</reference>
<dbReference type="GO" id="GO:0000139">
    <property type="term" value="C:Golgi membrane"/>
    <property type="evidence" value="ECO:0007669"/>
    <property type="project" value="UniProtKB-SubCell"/>
</dbReference>
<accession>A0A6C0I937</accession>
<evidence type="ECO:0000256" key="1">
    <source>
        <dbReference type="ARBA" id="ARBA00004323"/>
    </source>
</evidence>
<comment type="subcellular location">
    <subcellularLocation>
        <location evidence="1">Golgi apparatus membrane</location>
        <topology evidence="1">Single-pass type II membrane protein</topology>
    </subcellularLocation>
</comment>
<evidence type="ECO:0000256" key="8">
    <source>
        <dbReference type="ARBA" id="ARBA00023136"/>
    </source>
</evidence>
<evidence type="ECO:0000256" key="5">
    <source>
        <dbReference type="ARBA" id="ARBA00022968"/>
    </source>
</evidence>
<sequence length="259" mass="31093">MRKGVKRKGVKRKGVKRKYIKIKYKNNIRYYTILYFVITMISQDYILLIFNCVKYRYKALRQKETWLRQLSKLQNKMIYYHVLGDPNLSDDYLFDEEQRILWLRVDDDYNSLPKKVINAYEAISKVYDFKYIFKTDDDQIVLPITFFDSLIKVINSRYTDFSKRVHYGGHVIDVKEAYKSEYYQLHPELPKNLIVNKTQYCSGRFYLLSHNAIASLLFKKDDICNEFLEDYAIGFHMPVPVFKENILRLDTGAFFTDFV</sequence>
<evidence type="ECO:0000256" key="7">
    <source>
        <dbReference type="ARBA" id="ARBA00023034"/>
    </source>
</evidence>
<name>A0A6C0I937_9ZZZZ</name>
<evidence type="ECO:0000256" key="2">
    <source>
        <dbReference type="ARBA" id="ARBA00022676"/>
    </source>
</evidence>
<dbReference type="Pfam" id="PF01762">
    <property type="entry name" value="Galactosyl_T"/>
    <property type="match status" value="1"/>
</dbReference>
<feature type="transmembrane region" description="Helical" evidence="9">
    <location>
        <begin position="28"/>
        <end position="50"/>
    </location>
</feature>
<dbReference type="GO" id="GO:0016758">
    <property type="term" value="F:hexosyltransferase activity"/>
    <property type="evidence" value="ECO:0007669"/>
    <property type="project" value="InterPro"/>
</dbReference>
<dbReference type="EMBL" id="MN740119">
    <property type="protein sequence ID" value="QHT88583.1"/>
    <property type="molecule type" value="Genomic_DNA"/>
</dbReference>
<keyword evidence="2" id="KW-0328">Glycosyltransferase</keyword>
<evidence type="ECO:0000256" key="9">
    <source>
        <dbReference type="SAM" id="Phobius"/>
    </source>
</evidence>
<keyword evidence="7" id="KW-0333">Golgi apparatus</keyword>
<dbReference type="Gene3D" id="3.90.550.50">
    <property type="match status" value="1"/>
</dbReference>
<dbReference type="PANTHER" id="PTHR11214">
    <property type="entry name" value="BETA-1,3-N-ACETYLGLUCOSAMINYLTRANSFERASE"/>
    <property type="match status" value="1"/>
</dbReference>
<keyword evidence="5" id="KW-0735">Signal-anchor</keyword>
<dbReference type="AlphaFoldDB" id="A0A6C0I937"/>
<keyword evidence="6 9" id="KW-1133">Transmembrane helix</keyword>
<evidence type="ECO:0000256" key="3">
    <source>
        <dbReference type="ARBA" id="ARBA00022679"/>
    </source>
</evidence>